<dbReference type="AlphaFoldDB" id="A0A9W7CAD7"/>
<feature type="region of interest" description="Disordered" evidence="1">
    <location>
        <begin position="1"/>
        <end position="28"/>
    </location>
</feature>
<feature type="region of interest" description="Disordered" evidence="1">
    <location>
        <begin position="383"/>
        <end position="405"/>
    </location>
</feature>
<dbReference type="Proteomes" id="UP001165122">
    <property type="component" value="Unassembled WGS sequence"/>
</dbReference>
<accession>A0A9W7CAD7</accession>
<sequence>MSSFNHMMKQANKGVPKTATSNFPDDKKLEKSFEDQARLWVMPPKCPQKEEMMEQYKKSVKEAKKTATAKSKMPKIIPETTSMGEFETFEEALAFAATRECDPEDKTDGWFDPPFYVKNLQGTEELQGPYIRVIHNQKYKVDGPFREFFNNNNNTRPYNMNGAEKNHHQEFCNPFTRFSEVPATYPELAKEEIDIFADGMSLEVQCAFECFRKKIKCKNVKCAGRRKAESTIQWGGGSAGSCVDSAEHGMITGGSLYKLLTLDPQIPKFMVVVERSDTTTHQVWIGRIQEKQTRVVIKHRAFLQLQEVEKKERDYVDFKAVVEVKSVDKQNGDLKLDEWFTFSVVTKRVEEAGLNPEEVKVSGKALKVKERIIERAFRDVLAGPEEVEGGEGKENEEEENEERLTNTIETLTLKKILK</sequence>
<evidence type="ECO:0000313" key="3">
    <source>
        <dbReference type="Proteomes" id="UP001165122"/>
    </source>
</evidence>
<gene>
    <name evidence="2" type="ORF">TrLO_g11982</name>
</gene>
<protein>
    <submittedName>
        <fullName evidence="2">Uncharacterized protein</fullName>
    </submittedName>
</protein>
<organism evidence="2 3">
    <name type="scientific">Triparma laevis f. longispina</name>
    <dbReference type="NCBI Taxonomy" id="1714387"/>
    <lineage>
        <taxon>Eukaryota</taxon>
        <taxon>Sar</taxon>
        <taxon>Stramenopiles</taxon>
        <taxon>Ochrophyta</taxon>
        <taxon>Bolidophyceae</taxon>
        <taxon>Parmales</taxon>
        <taxon>Triparmaceae</taxon>
        <taxon>Triparma</taxon>
    </lineage>
</organism>
<name>A0A9W7CAD7_9STRA</name>
<proteinExistence type="predicted"/>
<evidence type="ECO:0000313" key="2">
    <source>
        <dbReference type="EMBL" id="GMI06257.1"/>
    </source>
</evidence>
<keyword evidence="3" id="KW-1185">Reference proteome</keyword>
<dbReference type="EMBL" id="BRXW01000098">
    <property type="protein sequence ID" value="GMI06257.1"/>
    <property type="molecule type" value="Genomic_DNA"/>
</dbReference>
<reference evidence="3" key="1">
    <citation type="journal article" date="2023" name="Commun. Biol.">
        <title>Genome analysis of Parmales, the sister group of diatoms, reveals the evolutionary specialization of diatoms from phago-mixotrophs to photoautotrophs.</title>
        <authorList>
            <person name="Ban H."/>
            <person name="Sato S."/>
            <person name="Yoshikawa S."/>
            <person name="Yamada K."/>
            <person name="Nakamura Y."/>
            <person name="Ichinomiya M."/>
            <person name="Sato N."/>
            <person name="Blanc-Mathieu R."/>
            <person name="Endo H."/>
            <person name="Kuwata A."/>
            <person name="Ogata H."/>
        </authorList>
    </citation>
    <scope>NUCLEOTIDE SEQUENCE [LARGE SCALE GENOMIC DNA]</scope>
    <source>
        <strain evidence="3">NIES 3700</strain>
    </source>
</reference>
<feature type="compositionally biased region" description="Acidic residues" evidence="1">
    <location>
        <begin position="385"/>
        <end position="401"/>
    </location>
</feature>
<evidence type="ECO:0000256" key="1">
    <source>
        <dbReference type="SAM" id="MobiDB-lite"/>
    </source>
</evidence>
<comment type="caution">
    <text evidence="2">The sequence shown here is derived from an EMBL/GenBank/DDBJ whole genome shotgun (WGS) entry which is preliminary data.</text>
</comment>